<sequence length="214" mass="24345">MNSEVEKEPSDFEVPRADDGYALPKFDGVEVLNDHHEFSESGETVPRPDVLPRCMDNDNKTSGLPDQMEVSEDEERGNCQQKKRFTCAVCGKSLFTKGSLQYHELTHTGEKQFACKICGKSFARSANLTTHDCSVCGKAFNQQSHLRRHEFIHEKEKRFHCSVCGDGFRSKSELHYHGKQHSEGNQSVCALCEQPFRLVEDLEKHLKWHIQSGS</sequence>
<evidence type="ECO:0000256" key="2">
    <source>
        <dbReference type="ARBA" id="ARBA00022723"/>
    </source>
</evidence>
<evidence type="ECO:0000256" key="4">
    <source>
        <dbReference type="ARBA" id="ARBA00022771"/>
    </source>
</evidence>
<accession>A0A7R8WPQ3</accession>
<evidence type="ECO:0000256" key="5">
    <source>
        <dbReference type="ARBA" id="ARBA00022833"/>
    </source>
</evidence>
<dbReference type="OrthoDB" id="6077919at2759"/>
<dbReference type="SMART" id="SM00355">
    <property type="entry name" value="ZnF_C2H2"/>
    <property type="match status" value="4"/>
</dbReference>
<dbReference type="Gene3D" id="3.30.160.60">
    <property type="entry name" value="Classic Zinc Finger"/>
    <property type="match status" value="4"/>
</dbReference>
<evidence type="ECO:0000256" key="6">
    <source>
        <dbReference type="ARBA" id="ARBA00023242"/>
    </source>
</evidence>
<dbReference type="AlphaFoldDB" id="A0A7R8WPQ3"/>
<protein>
    <submittedName>
        <fullName evidence="8">Uncharacterized protein</fullName>
    </submittedName>
</protein>
<reference evidence="8" key="1">
    <citation type="submission" date="2020-11" db="EMBL/GenBank/DDBJ databases">
        <authorList>
            <person name="Tran Van P."/>
        </authorList>
    </citation>
    <scope>NUCLEOTIDE SEQUENCE</scope>
</reference>
<keyword evidence="4" id="KW-0863">Zinc-finger</keyword>
<dbReference type="EMBL" id="OB665374">
    <property type="protein sequence ID" value="CAD7232946.1"/>
    <property type="molecule type" value="Genomic_DNA"/>
</dbReference>
<name>A0A7R8WPQ3_9CRUS</name>
<dbReference type="GO" id="GO:0048619">
    <property type="term" value="P:embryonic hindgut morphogenesis"/>
    <property type="evidence" value="ECO:0007669"/>
    <property type="project" value="TreeGrafter"/>
</dbReference>
<evidence type="ECO:0000256" key="7">
    <source>
        <dbReference type="SAM" id="MobiDB-lite"/>
    </source>
</evidence>
<feature type="region of interest" description="Disordered" evidence="7">
    <location>
        <begin position="37"/>
        <end position="68"/>
    </location>
</feature>
<evidence type="ECO:0000313" key="8">
    <source>
        <dbReference type="EMBL" id="CAD7232946.1"/>
    </source>
</evidence>
<evidence type="ECO:0000256" key="1">
    <source>
        <dbReference type="ARBA" id="ARBA00004123"/>
    </source>
</evidence>
<keyword evidence="2" id="KW-0479">Metal-binding</keyword>
<dbReference type="Pfam" id="PF00096">
    <property type="entry name" value="zf-C2H2"/>
    <property type="match status" value="3"/>
</dbReference>
<dbReference type="PANTHER" id="PTHR14196">
    <property type="entry name" value="ODD-SKIPPED - RELATED"/>
    <property type="match status" value="1"/>
</dbReference>
<dbReference type="InterPro" id="IPR050717">
    <property type="entry name" value="C2H2-ZF_Transcription_Reg"/>
</dbReference>
<dbReference type="FunFam" id="3.30.160.60:FF:000145">
    <property type="entry name" value="Zinc finger protein 574"/>
    <property type="match status" value="1"/>
</dbReference>
<organism evidence="8">
    <name type="scientific">Cyprideis torosa</name>
    <dbReference type="NCBI Taxonomy" id="163714"/>
    <lineage>
        <taxon>Eukaryota</taxon>
        <taxon>Metazoa</taxon>
        <taxon>Ecdysozoa</taxon>
        <taxon>Arthropoda</taxon>
        <taxon>Crustacea</taxon>
        <taxon>Oligostraca</taxon>
        <taxon>Ostracoda</taxon>
        <taxon>Podocopa</taxon>
        <taxon>Podocopida</taxon>
        <taxon>Cytherocopina</taxon>
        <taxon>Cytheroidea</taxon>
        <taxon>Cytherideidae</taxon>
        <taxon>Cyprideis</taxon>
    </lineage>
</organism>
<dbReference type="PANTHER" id="PTHR14196:SF10">
    <property type="entry name" value="C2H2-TYPE DOMAIN-CONTAINING PROTEIN"/>
    <property type="match status" value="1"/>
</dbReference>
<dbReference type="GO" id="GO:0000981">
    <property type="term" value="F:DNA-binding transcription factor activity, RNA polymerase II-specific"/>
    <property type="evidence" value="ECO:0007669"/>
    <property type="project" value="TreeGrafter"/>
</dbReference>
<dbReference type="InterPro" id="IPR013087">
    <property type="entry name" value="Znf_C2H2_type"/>
</dbReference>
<dbReference type="GO" id="GO:0000977">
    <property type="term" value="F:RNA polymerase II transcription regulatory region sequence-specific DNA binding"/>
    <property type="evidence" value="ECO:0007669"/>
    <property type="project" value="TreeGrafter"/>
</dbReference>
<feature type="compositionally biased region" description="Basic and acidic residues" evidence="7">
    <location>
        <begin position="1"/>
        <end position="19"/>
    </location>
</feature>
<dbReference type="GO" id="GO:0003682">
    <property type="term" value="F:chromatin binding"/>
    <property type="evidence" value="ECO:0007669"/>
    <property type="project" value="UniProtKB-ARBA"/>
</dbReference>
<dbReference type="GO" id="GO:0008270">
    <property type="term" value="F:zinc ion binding"/>
    <property type="evidence" value="ECO:0007669"/>
    <property type="project" value="UniProtKB-KW"/>
</dbReference>
<keyword evidence="6" id="KW-0539">Nucleus</keyword>
<keyword evidence="5" id="KW-0862">Zinc</keyword>
<evidence type="ECO:0000256" key="3">
    <source>
        <dbReference type="ARBA" id="ARBA00022737"/>
    </source>
</evidence>
<dbReference type="FunFam" id="3.30.160.60:FF:000690">
    <property type="entry name" value="Zinc finger protein 354C"/>
    <property type="match status" value="1"/>
</dbReference>
<dbReference type="PROSITE" id="PS00028">
    <property type="entry name" value="ZINC_FINGER_C2H2_1"/>
    <property type="match status" value="4"/>
</dbReference>
<dbReference type="FunFam" id="3.30.160.60:FF:000446">
    <property type="entry name" value="Zinc finger protein"/>
    <property type="match status" value="1"/>
</dbReference>
<dbReference type="SUPFAM" id="SSF57667">
    <property type="entry name" value="beta-beta-alpha zinc fingers"/>
    <property type="match status" value="2"/>
</dbReference>
<gene>
    <name evidence="8" type="ORF">CTOB1V02_LOCUS10771</name>
</gene>
<dbReference type="GO" id="GO:0005634">
    <property type="term" value="C:nucleus"/>
    <property type="evidence" value="ECO:0007669"/>
    <property type="project" value="UniProtKB-SubCell"/>
</dbReference>
<comment type="subcellular location">
    <subcellularLocation>
        <location evidence="1">Nucleus</location>
    </subcellularLocation>
</comment>
<dbReference type="InterPro" id="IPR036236">
    <property type="entry name" value="Znf_C2H2_sf"/>
</dbReference>
<keyword evidence="3" id="KW-0677">Repeat</keyword>
<dbReference type="PROSITE" id="PS50157">
    <property type="entry name" value="ZINC_FINGER_C2H2_2"/>
    <property type="match status" value="4"/>
</dbReference>
<dbReference type="GO" id="GO:0009880">
    <property type="term" value="P:embryonic pattern specification"/>
    <property type="evidence" value="ECO:0007669"/>
    <property type="project" value="TreeGrafter"/>
</dbReference>
<feature type="region of interest" description="Disordered" evidence="7">
    <location>
        <begin position="1"/>
        <end position="20"/>
    </location>
</feature>
<proteinExistence type="predicted"/>